<sequence length="625" mass="68133">MPSGGTGGQDAPSYSSRVGYIDFGANWSSVKIAATWTRYRTWSSGDQTPFAALWWDDDKDSVNEAGLNETSLNFNTAKGLSTGGSTEPWIRDVDRSANPVTPRGRYLMLRSATAMANRAKEFAIVAAPACQQGAIVNGLVRQCIDFPSGVRIKDVPDVQDSFGTAAPPTGTTFADTYTPGSGECSTATHDRYWTRGSDGHVYRSWHPVRTTEVGTGRACSFGHEHGDDPRTSPLYEWSGGVPFGIANHSSVHAGNHRHEDHVGHKVFVQNDWEGVIGNPPDAAAITPTGFRCHWLSKVHMGTHSGDAIGNNEHEYHNNVMCDDGAQRHSKTGWESYAGRNNHTEASVKVLSVWGRPGWVKACDLSTQTQVPGVGREIPEGADTNRQIKCATSNAGWMWAARPTATVSETGHTDHVGAGINELWKPWAQVVTRGQQRIFLSSAYYSVLNPARLYNDGSMIPQRDVDGDGKVDNWIPTLEACLANPDKTACKNLPTFPSDVPRDKWWKHPLSPFNGTVRAVHPKGIRVHTESGKAWFCTDYTGQETSADPTVSTNGTRTCPSGQLLQYIAPTRNLWVIKENTSWGPNRAVGVIQGSGVNARDNGTRGSGQTHEWVRFYPDASIHAPN</sequence>
<gene>
    <name evidence="1" type="ORF">CLV92_105199</name>
</gene>
<protein>
    <submittedName>
        <fullName evidence="1">Uncharacterized protein</fullName>
    </submittedName>
</protein>
<name>A0A2S6IPB2_9ACTN</name>
<keyword evidence="2" id="KW-1185">Reference proteome</keyword>
<dbReference type="EMBL" id="PTJD01000005">
    <property type="protein sequence ID" value="PPK96097.1"/>
    <property type="molecule type" value="Genomic_DNA"/>
</dbReference>
<dbReference type="AlphaFoldDB" id="A0A2S6IPB2"/>
<organism evidence="1 2">
    <name type="scientific">Kineococcus xinjiangensis</name>
    <dbReference type="NCBI Taxonomy" id="512762"/>
    <lineage>
        <taxon>Bacteria</taxon>
        <taxon>Bacillati</taxon>
        <taxon>Actinomycetota</taxon>
        <taxon>Actinomycetes</taxon>
        <taxon>Kineosporiales</taxon>
        <taxon>Kineosporiaceae</taxon>
        <taxon>Kineococcus</taxon>
    </lineage>
</organism>
<reference evidence="1 2" key="1">
    <citation type="submission" date="2018-02" db="EMBL/GenBank/DDBJ databases">
        <title>Genomic Encyclopedia of Archaeal and Bacterial Type Strains, Phase II (KMG-II): from individual species to whole genera.</title>
        <authorList>
            <person name="Goeker M."/>
        </authorList>
    </citation>
    <scope>NUCLEOTIDE SEQUENCE [LARGE SCALE GENOMIC DNA]</scope>
    <source>
        <strain evidence="1 2">DSM 22857</strain>
    </source>
</reference>
<comment type="caution">
    <text evidence="1">The sequence shown here is derived from an EMBL/GenBank/DDBJ whole genome shotgun (WGS) entry which is preliminary data.</text>
</comment>
<evidence type="ECO:0000313" key="1">
    <source>
        <dbReference type="EMBL" id="PPK96097.1"/>
    </source>
</evidence>
<proteinExistence type="predicted"/>
<dbReference type="Proteomes" id="UP000239485">
    <property type="component" value="Unassembled WGS sequence"/>
</dbReference>
<accession>A0A2S6IPB2</accession>
<evidence type="ECO:0000313" key="2">
    <source>
        <dbReference type="Proteomes" id="UP000239485"/>
    </source>
</evidence>